<accession>A0A917TTZ4</accession>
<dbReference type="AlphaFoldDB" id="A0A917TTZ4"/>
<evidence type="ECO:0000313" key="3">
    <source>
        <dbReference type="Proteomes" id="UP000642070"/>
    </source>
</evidence>
<keyword evidence="1" id="KW-1133">Transmembrane helix</keyword>
<evidence type="ECO:0000313" key="2">
    <source>
        <dbReference type="EMBL" id="GGM37897.1"/>
    </source>
</evidence>
<protein>
    <submittedName>
        <fullName evidence="2">Uncharacterized protein</fullName>
    </submittedName>
</protein>
<name>A0A917TTZ4_9ACTN</name>
<dbReference type="EMBL" id="BMPI01000021">
    <property type="protein sequence ID" value="GGM37897.1"/>
    <property type="molecule type" value="Genomic_DNA"/>
</dbReference>
<keyword evidence="3" id="KW-1185">Reference proteome</keyword>
<proteinExistence type="predicted"/>
<sequence length="68" mass="7535">MFARTKSVVIAADATKSLVRATPRIGTPRYRRCMGGNAVFVWIILGLAVAVLILIALYVDSWRRKDDA</sequence>
<reference evidence="2" key="2">
    <citation type="submission" date="2020-09" db="EMBL/GenBank/DDBJ databases">
        <authorList>
            <person name="Sun Q."/>
            <person name="Ohkuma M."/>
        </authorList>
    </citation>
    <scope>NUCLEOTIDE SEQUENCE</scope>
    <source>
        <strain evidence="2">JCM 19831</strain>
    </source>
</reference>
<gene>
    <name evidence="2" type="ORF">GCM10007977_044240</name>
</gene>
<keyword evidence="1" id="KW-0812">Transmembrane</keyword>
<reference evidence="2" key="1">
    <citation type="journal article" date="2014" name="Int. J. Syst. Evol. Microbiol.">
        <title>Complete genome sequence of Corynebacterium casei LMG S-19264T (=DSM 44701T), isolated from a smear-ripened cheese.</title>
        <authorList>
            <consortium name="US DOE Joint Genome Institute (JGI-PGF)"/>
            <person name="Walter F."/>
            <person name="Albersmeier A."/>
            <person name="Kalinowski J."/>
            <person name="Ruckert C."/>
        </authorList>
    </citation>
    <scope>NUCLEOTIDE SEQUENCE</scope>
    <source>
        <strain evidence="2">JCM 19831</strain>
    </source>
</reference>
<comment type="caution">
    <text evidence="2">The sequence shown here is derived from an EMBL/GenBank/DDBJ whole genome shotgun (WGS) entry which is preliminary data.</text>
</comment>
<dbReference type="Proteomes" id="UP000642070">
    <property type="component" value="Unassembled WGS sequence"/>
</dbReference>
<keyword evidence="1" id="KW-0472">Membrane</keyword>
<evidence type="ECO:0000256" key="1">
    <source>
        <dbReference type="SAM" id="Phobius"/>
    </source>
</evidence>
<feature type="transmembrane region" description="Helical" evidence="1">
    <location>
        <begin position="39"/>
        <end position="59"/>
    </location>
</feature>
<organism evidence="2 3">
    <name type="scientific">Dactylosporangium sucinum</name>
    <dbReference type="NCBI Taxonomy" id="1424081"/>
    <lineage>
        <taxon>Bacteria</taxon>
        <taxon>Bacillati</taxon>
        <taxon>Actinomycetota</taxon>
        <taxon>Actinomycetes</taxon>
        <taxon>Micromonosporales</taxon>
        <taxon>Micromonosporaceae</taxon>
        <taxon>Dactylosporangium</taxon>
    </lineage>
</organism>